<dbReference type="SUPFAM" id="SSF51971">
    <property type="entry name" value="Nucleotide-binding domain"/>
    <property type="match status" value="1"/>
</dbReference>
<reference evidence="1 2" key="1">
    <citation type="journal article" date="2016" name="Nat. Commun.">
        <title>Thousands of microbial genomes shed light on interconnected biogeochemical processes in an aquifer system.</title>
        <authorList>
            <person name="Anantharaman K."/>
            <person name="Brown C.T."/>
            <person name="Hug L.A."/>
            <person name="Sharon I."/>
            <person name="Castelle C.J."/>
            <person name="Probst A.J."/>
            <person name="Thomas B.C."/>
            <person name="Singh A."/>
            <person name="Wilkins M.J."/>
            <person name="Karaoz U."/>
            <person name="Brodie E.L."/>
            <person name="Williams K.H."/>
            <person name="Hubbard S.S."/>
            <person name="Banfield J.F."/>
        </authorList>
    </citation>
    <scope>NUCLEOTIDE SEQUENCE [LARGE SCALE GENOMIC DNA]</scope>
</reference>
<dbReference type="Gene3D" id="3.50.50.60">
    <property type="entry name" value="FAD/NAD(P)-binding domain"/>
    <property type="match status" value="1"/>
</dbReference>
<evidence type="ECO:0000313" key="2">
    <source>
        <dbReference type="Proteomes" id="UP000178370"/>
    </source>
</evidence>
<dbReference type="AlphaFoldDB" id="A0A1F6CL36"/>
<proteinExistence type="predicted"/>
<dbReference type="GO" id="GO:0005829">
    <property type="term" value="C:cytosol"/>
    <property type="evidence" value="ECO:0007669"/>
    <property type="project" value="TreeGrafter"/>
</dbReference>
<dbReference type="EMBL" id="MFKV01000023">
    <property type="protein sequence ID" value="OGG49949.1"/>
    <property type="molecule type" value="Genomic_DNA"/>
</dbReference>
<protein>
    <recommendedName>
        <fullName evidence="3">Amine oxidase domain-containing protein</fullName>
    </recommendedName>
</protein>
<comment type="caution">
    <text evidence="1">The sequence shown here is derived from an EMBL/GenBank/DDBJ whole genome shotgun (WGS) entry which is preliminary data.</text>
</comment>
<dbReference type="GO" id="GO:0050660">
    <property type="term" value="F:flavin adenine dinucleotide binding"/>
    <property type="evidence" value="ECO:0007669"/>
    <property type="project" value="TreeGrafter"/>
</dbReference>
<evidence type="ECO:0008006" key="3">
    <source>
        <dbReference type="Google" id="ProtNLM"/>
    </source>
</evidence>
<organism evidence="1 2">
    <name type="scientific">Candidatus Kaiserbacteria bacterium RIFCSPHIGHO2_01_FULL_54_36</name>
    <dbReference type="NCBI Taxonomy" id="1798482"/>
    <lineage>
        <taxon>Bacteria</taxon>
        <taxon>Candidatus Kaiseribacteriota</taxon>
    </lineage>
</organism>
<dbReference type="Proteomes" id="UP000178370">
    <property type="component" value="Unassembled WGS sequence"/>
</dbReference>
<dbReference type="Pfam" id="PF13450">
    <property type="entry name" value="NAD_binding_8"/>
    <property type="match status" value="1"/>
</dbReference>
<sequence length="514" mass="58431">MAKRAIIIGAGPAGLTAAYELITRTNIEATVIEQDPIYVGGIARTVNYKGNRIDVGGHRFFSKSDRVMRWWAEMLPIAYKEGSVDIAYQRMTRPLTAGLRKAAPLDGERIMHVRPRKSRIIYGGTFFNYPIELSFDALLKLGLGKVIKIGLTYLYAVLFPRPEKTLEDFFLNRFGRELYTTFFKSYTEKVWGMPCKNMSAEWGVQRIKRLSIGKAIMHAMRTQLRRPVSGRAGETSLIEYFLYPTFGPGQMWEATADSIRSRGGAVYMGSRVTNIVLKDGYAEVGVEGAEGTRVFHAEYVFSSTDVRSLIHILSPRAPHEVRDVAVGLQYREFLTVGLLLAQQPTEADGSPITDNWMYIHEPDIRACRAQFYHNWQPALVADPRHGWIGLEYFCNDNDELWHMSDAALIELASSELEKLGLSRNIRIIDGTVIRQPKAYPGYFGSYNRFDVVRRYLDSIPYLFPIGRNGMHRYNNQDHSMLAAMESVDMLVEGRTDKSALWSINTEEEYHESKG</sequence>
<dbReference type="GO" id="GO:0008767">
    <property type="term" value="F:UDP-galactopyranose mutase activity"/>
    <property type="evidence" value="ECO:0007669"/>
    <property type="project" value="TreeGrafter"/>
</dbReference>
<evidence type="ECO:0000313" key="1">
    <source>
        <dbReference type="EMBL" id="OGG49949.1"/>
    </source>
</evidence>
<dbReference type="STRING" id="1798482.A2763_00310"/>
<accession>A0A1F6CL36</accession>
<dbReference type="NCBIfam" id="NF005548">
    <property type="entry name" value="PRK07208.1-4"/>
    <property type="match status" value="1"/>
</dbReference>
<dbReference type="PANTHER" id="PTHR21197">
    <property type="entry name" value="UDP-GALACTOPYRANOSE MUTASE"/>
    <property type="match status" value="1"/>
</dbReference>
<name>A0A1F6CL36_9BACT</name>
<dbReference type="InterPro" id="IPR036188">
    <property type="entry name" value="FAD/NAD-bd_sf"/>
</dbReference>
<dbReference type="PANTHER" id="PTHR21197:SF0">
    <property type="entry name" value="UDP-GALACTOPYRANOSE MUTASE"/>
    <property type="match status" value="1"/>
</dbReference>
<gene>
    <name evidence="1" type="ORF">A2763_00310</name>
</gene>
<dbReference type="NCBIfam" id="NF005546">
    <property type="entry name" value="PRK07208.1-2"/>
    <property type="match status" value="1"/>
</dbReference>